<sequence length="984" mass="104535">MATTETRKIQFDFVAKDQGVQKTTKETGESIEGMNKGLEEGSGKFGKLGAVAGKLGPILGTVTAAAALIGPAISKGLEAQDAQAKFRAQLGLTAKESGRIGGVAGKLYSQAYGENMDEVRGAITAVIRNMDGMRTASSKSLQSTTGSAMTLAKVMDEDVGPVTNAVSQMLRTGLAKNAKEAFDVLTKGAQNGANKAEDLLDTFNEYSTQFRDLGLNGAQAMGILQQGLEGGARDADLVADALKEMNIRVQDGTAASALQKLGLNAKEMAAAFGKGGPSAAKAFDLITDKLRGAKTRTEQYTLAQQIFGTQSEDMSRALLKIDPSEATKKLGKFKGATDAAGNAMGKTFSARITMFKRTVETQVTNVATRALNTLAKFGGQIAKGFKMPSTAKGANDWQRFGQELRKVADWARTKLIPALRDLADWFGKKIAPQITKFYKTVLVELGHQLKRISTEVSKSGLPWGKVLSIFKAIYGFLAKYLLKLYGTEFKIALKVIGTFIVYQIKVYGWLWKQLQNGWKIIKAGVKALTDWYKSAKGAFSGFQRVALQAVGTVLRIFVGFATNLVHLAAKAFGWVPGLGGKLKKAEKAVQGFAGQTNKWLDSIKPNKNVNLKVNAKGLWTTAHDPSRRIPGLAKGGPVPALWNGASEAYDSQPALLRVNEHVWTPEEVKDVGGHGAMLRMRAAARKGLLKGFAGGGPVGVTVTPHVPSRKAFGHDVVDPVNAGYKSLITAIANEMAAQWKKYMASGGSVVAAARAMIGYPYSWGGGGIGGPSYGIGRGAGTYGFDCSGLTQYAWWKGRHKDIGGVTNSQWANSYQISGPRPGALGFPHGPSVHVMLASNKPGYVIQAPFTGSFVQEVPRSAPMWRMPKGFYRGGAVGQAGAQALGPVAAHQARFAQALGLIGDPGRHRAAGGPVAAGQAYLVGERGAEVMVPRASGTVHRSGSMVIQNLHVHVNGPVMANDRQIAETVLSALRKAKKQAVDVRI</sequence>
<dbReference type="Pfam" id="PF10145">
    <property type="entry name" value="PhageMin_Tail"/>
    <property type="match status" value="1"/>
</dbReference>
<name>A0ABS3R1B4_9ACTN</name>
<dbReference type="Proteomes" id="UP000666915">
    <property type="component" value="Unassembled WGS sequence"/>
</dbReference>
<dbReference type="InterPro" id="IPR051794">
    <property type="entry name" value="PG_Endopeptidase_C40"/>
</dbReference>
<evidence type="ECO:0000256" key="2">
    <source>
        <dbReference type="ARBA" id="ARBA00022670"/>
    </source>
</evidence>
<protein>
    <submittedName>
        <fullName evidence="6">Phage tail tape measure protein</fullName>
    </submittedName>
</protein>
<organism evidence="6 7">
    <name type="scientific">Actinomadura nitritigenes</name>
    <dbReference type="NCBI Taxonomy" id="134602"/>
    <lineage>
        <taxon>Bacteria</taxon>
        <taxon>Bacillati</taxon>
        <taxon>Actinomycetota</taxon>
        <taxon>Actinomycetes</taxon>
        <taxon>Streptosporangiales</taxon>
        <taxon>Thermomonosporaceae</taxon>
        <taxon>Actinomadura</taxon>
    </lineage>
</organism>
<evidence type="ECO:0000256" key="4">
    <source>
        <dbReference type="ARBA" id="ARBA00022807"/>
    </source>
</evidence>
<dbReference type="EMBL" id="JAGEOK010000012">
    <property type="protein sequence ID" value="MBO2439802.1"/>
    <property type="molecule type" value="Genomic_DNA"/>
</dbReference>
<evidence type="ECO:0000313" key="7">
    <source>
        <dbReference type="Proteomes" id="UP000666915"/>
    </source>
</evidence>
<evidence type="ECO:0000256" key="1">
    <source>
        <dbReference type="ARBA" id="ARBA00007074"/>
    </source>
</evidence>
<dbReference type="PANTHER" id="PTHR47359">
    <property type="entry name" value="PEPTIDOGLYCAN DL-ENDOPEPTIDASE CWLO"/>
    <property type="match status" value="1"/>
</dbReference>
<evidence type="ECO:0000313" key="6">
    <source>
        <dbReference type="EMBL" id="MBO2439802.1"/>
    </source>
</evidence>
<dbReference type="Gene3D" id="3.90.1720.10">
    <property type="entry name" value="endopeptidase domain like (from Nostoc punctiforme)"/>
    <property type="match status" value="1"/>
</dbReference>
<comment type="caution">
    <text evidence="6">The sequence shown here is derived from an EMBL/GenBank/DDBJ whole genome shotgun (WGS) entry which is preliminary data.</text>
</comment>
<keyword evidence="4" id="KW-0788">Thiol protease</keyword>
<dbReference type="InterPro" id="IPR010090">
    <property type="entry name" value="Phage_tape_meas"/>
</dbReference>
<gene>
    <name evidence="6" type="ORF">J4557_19955</name>
</gene>
<keyword evidence="7" id="KW-1185">Reference proteome</keyword>
<reference evidence="6 7" key="1">
    <citation type="submission" date="2021-03" db="EMBL/GenBank/DDBJ databases">
        <authorList>
            <person name="Kanchanasin P."/>
            <person name="Saeng-In P."/>
            <person name="Phongsopitanun W."/>
            <person name="Yuki M."/>
            <person name="Kudo T."/>
            <person name="Ohkuma M."/>
            <person name="Tanasupawat S."/>
        </authorList>
    </citation>
    <scope>NUCLEOTIDE SEQUENCE [LARGE SCALE GENOMIC DNA]</scope>
    <source>
        <strain evidence="6 7">L46</strain>
    </source>
</reference>
<dbReference type="PROSITE" id="PS51935">
    <property type="entry name" value="NLPC_P60"/>
    <property type="match status" value="1"/>
</dbReference>
<keyword evidence="2" id="KW-0645">Protease</keyword>
<comment type="similarity">
    <text evidence="1">Belongs to the peptidase C40 family.</text>
</comment>
<dbReference type="PANTHER" id="PTHR47359:SF3">
    <property type="entry name" value="NLP_P60 DOMAIN-CONTAINING PROTEIN-RELATED"/>
    <property type="match status" value="1"/>
</dbReference>
<dbReference type="SUPFAM" id="SSF54001">
    <property type="entry name" value="Cysteine proteinases"/>
    <property type="match status" value="1"/>
</dbReference>
<dbReference type="RefSeq" id="WP_208268240.1">
    <property type="nucleotide sequence ID" value="NZ_BAAAGM010000010.1"/>
</dbReference>
<keyword evidence="3" id="KW-0378">Hydrolase</keyword>
<evidence type="ECO:0000259" key="5">
    <source>
        <dbReference type="PROSITE" id="PS51935"/>
    </source>
</evidence>
<dbReference type="InterPro" id="IPR000064">
    <property type="entry name" value="NLP_P60_dom"/>
</dbReference>
<proteinExistence type="inferred from homology"/>
<accession>A0ABS3R1B4</accession>
<evidence type="ECO:0000256" key="3">
    <source>
        <dbReference type="ARBA" id="ARBA00022801"/>
    </source>
</evidence>
<dbReference type="InterPro" id="IPR038765">
    <property type="entry name" value="Papain-like_cys_pep_sf"/>
</dbReference>
<feature type="domain" description="NlpC/P60" evidence="5">
    <location>
        <begin position="743"/>
        <end position="875"/>
    </location>
</feature>